<gene>
    <name evidence="2" type="ORF">NITHO_7110001</name>
</gene>
<reference evidence="2 3" key="1">
    <citation type="journal article" date="2012" name="ISME J.">
        <title>Nitrification expanded: discovery, physiology and genomics of a nitrite-oxidizing bacterium from the phylum Chloroflexi.</title>
        <authorList>
            <person name="Sorokin D.Y."/>
            <person name="Lucker S."/>
            <person name="Vejmelkova D."/>
            <person name="Kostrikina N.A."/>
            <person name="Kleerebezem R."/>
            <person name="Rijpstra W.I."/>
            <person name="Damste J.S."/>
            <person name="Le Paslier D."/>
            <person name="Muyzer G."/>
            <person name="Wagner M."/>
            <person name="van Loosdrecht M.C."/>
            <person name="Daims H."/>
        </authorList>
    </citation>
    <scope>NUCLEOTIDE SEQUENCE [LARGE SCALE GENOMIC DNA]</scope>
    <source>
        <strain evidence="3">none</strain>
    </source>
</reference>
<protein>
    <submittedName>
        <fullName evidence="2">Uncharacterized protein</fullName>
    </submittedName>
</protein>
<dbReference type="AntiFam" id="ANF00006">
    <property type="entry name" value="Translation of CRISPR region"/>
</dbReference>
<accession>I4EN20</accession>
<keyword evidence="3" id="KW-1185">Reference proteome</keyword>
<feature type="region of interest" description="Disordered" evidence="1">
    <location>
        <begin position="1"/>
        <end position="39"/>
    </location>
</feature>
<evidence type="ECO:0000313" key="3">
    <source>
        <dbReference type="Proteomes" id="UP000004221"/>
    </source>
</evidence>
<comment type="caution">
    <text evidence="2">The sequence shown here is derived from an EMBL/GenBank/DDBJ whole genome shotgun (WGS) entry which is preliminary data.</text>
</comment>
<dbReference type="EMBL" id="CAGS01000681">
    <property type="protein sequence ID" value="CCF86083.1"/>
    <property type="molecule type" value="Genomic_DNA"/>
</dbReference>
<name>I4EN20_9BACT</name>
<evidence type="ECO:0000313" key="2">
    <source>
        <dbReference type="EMBL" id="CCF86083.1"/>
    </source>
</evidence>
<sequence length="61" mass="6756">MASSSSVHPHTRGDHVHQATEELALPGSPPHAWGPHRLPLAADRLHRFTPTRVGTTSWRMD</sequence>
<evidence type="ECO:0000256" key="1">
    <source>
        <dbReference type="SAM" id="MobiDB-lite"/>
    </source>
</evidence>
<dbReference type="AntiFam" id="ANF00057">
    <property type="entry name" value="Translation of E. coli type CRISPR repeat"/>
</dbReference>
<dbReference type="Proteomes" id="UP000004221">
    <property type="component" value="Unassembled WGS sequence"/>
</dbReference>
<organism evidence="2 3">
    <name type="scientific">Nitrolancea hollandica Lb</name>
    <dbReference type="NCBI Taxonomy" id="1129897"/>
    <lineage>
        <taxon>Bacteria</taxon>
        <taxon>Pseudomonadati</taxon>
        <taxon>Thermomicrobiota</taxon>
        <taxon>Thermomicrobia</taxon>
        <taxon>Sphaerobacterales</taxon>
        <taxon>Sphaerobacterineae</taxon>
        <taxon>Sphaerobacteraceae</taxon>
        <taxon>Nitrolancea</taxon>
    </lineage>
</organism>
<feature type="compositionally biased region" description="Basic and acidic residues" evidence="1">
    <location>
        <begin position="11"/>
        <end position="20"/>
    </location>
</feature>
<proteinExistence type="predicted"/>
<dbReference type="AlphaFoldDB" id="I4EN20"/>